<evidence type="ECO:0000256" key="1">
    <source>
        <dbReference type="ARBA" id="ARBA00004117"/>
    </source>
</evidence>
<feature type="domain" description="Flagellar M-ring C-terminal" evidence="13">
    <location>
        <begin position="263"/>
        <end position="410"/>
    </location>
</feature>
<evidence type="ECO:0000256" key="8">
    <source>
        <dbReference type="ARBA" id="ARBA00023143"/>
    </source>
</evidence>
<evidence type="ECO:0000259" key="13">
    <source>
        <dbReference type="Pfam" id="PF08345"/>
    </source>
</evidence>
<evidence type="ECO:0000313" key="14">
    <source>
        <dbReference type="EMBL" id="MDO7788365.1"/>
    </source>
</evidence>
<dbReference type="Pfam" id="PF01514">
    <property type="entry name" value="YscJ_FliF"/>
    <property type="match status" value="1"/>
</dbReference>
<organism evidence="14 15">
    <name type="scientific">Desulforamulus aquiferis</name>
    <dbReference type="NCBI Taxonomy" id="1397668"/>
    <lineage>
        <taxon>Bacteria</taxon>
        <taxon>Bacillati</taxon>
        <taxon>Bacillota</taxon>
        <taxon>Clostridia</taxon>
        <taxon>Eubacteriales</taxon>
        <taxon>Peptococcaceae</taxon>
        <taxon>Desulforamulus</taxon>
    </lineage>
</organism>
<evidence type="ECO:0000256" key="2">
    <source>
        <dbReference type="ARBA" id="ARBA00004651"/>
    </source>
</evidence>
<accession>A0AAW7ZGK4</accession>
<keyword evidence="14" id="KW-0282">Flagellum</keyword>
<keyword evidence="5 11" id="KW-0812">Transmembrane</keyword>
<keyword evidence="14" id="KW-0966">Cell projection</keyword>
<comment type="subcellular location">
    <subcellularLocation>
        <location evidence="1 9">Bacterial flagellum basal body</location>
    </subcellularLocation>
    <subcellularLocation>
        <location evidence="2">Cell membrane</location>
        <topology evidence="2">Multi-pass membrane protein</topology>
    </subcellularLocation>
</comment>
<evidence type="ECO:0000256" key="5">
    <source>
        <dbReference type="ARBA" id="ARBA00022692"/>
    </source>
</evidence>
<keyword evidence="15" id="KW-1185">Reference proteome</keyword>
<dbReference type="NCBIfam" id="TIGR00206">
    <property type="entry name" value="fliF"/>
    <property type="match status" value="1"/>
</dbReference>
<sequence>MVLLNYRDLLERLKQRWQETSQNRKILIILVSAVILAGAIYLGQVVTRTNYALLLGDLEPKDAGDIVAQLKSEKIPYQLVNQGTTIMVPKDQVDAVRIQLASDGLLTGVGHGFELFDRSKFGETDFEQQISYQRALQEELRRTITKVEGVSQARVHLVIPQKSVFLSDEGTASASVVIKLKPNARLKPEQVKGLNDLIIGSVEGLKAENVHIIDTEGNVLNEFLKDPAGSEIVGNFSSSAVERQQQIRRSFEKELESRVQQMLTKVLGPNKAVAMVTADLDFNQQQTSLTEVIPGEIVSERSVNEEGSGSAGDGGVAGSDAQMPGQSIPGLVGNGESSYTKTDDIRNYQHGTRVQSVIQAPGQVLRLSTAVVLDESVKNLDKTQVEGIVAAAIGFNTERGDQITVSALTFDKSQLELAQEIEQEANQYEIYKLYIIVGAIVLGLLLLLLFIIILIRRRRKKQSLITESVAEEVEKPQSETQTPKWELPPPVDKQKELKDIAQERPDDLASVLKVWLRE</sequence>
<evidence type="ECO:0000259" key="12">
    <source>
        <dbReference type="Pfam" id="PF01514"/>
    </source>
</evidence>
<comment type="caution">
    <text evidence="14">The sequence shown here is derived from an EMBL/GenBank/DDBJ whole genome shotgun (WGS) entry which is preliminary data.</text>
</comment>
<evidence type="ECO:0000256" key="11">
    <source>
        <dbReference type="SAM" id="Phobius"/>
    </source>
</evidence>
<gene>
    <name evidence="14" type="primary">fliF</name>
    <name evidence="14" type="ORF">P6N53_14150</name>
</gene>
<evidence type="ECO:0000313" key="15">
    <source>
        <dbReference type="Proteomes" id="UP001172911"/>
    </source>
</evidence>
<dbReference type="InterPro" id="IPR000067">
    <property type="entry name" value="FlgMring_FliF"/>
</dbReference>
<dbReference type="PIRSF" id="PIRSF004862">
    <property type="entry name" value="FliF"/>
    <property type="match status" value="1"/>
</dbReference>
<feature type="region of interest" description="Disordered" evidence="10">
    <location>
        <begin position="470"/>
        <end position="491"/>
    </location>
</feature>
<proteinExistence type="inferred from homology"/>
<evidence type="ECO:0000256" key="9">
    <source>
        <dbReference type="PIRNR" id="PIRNR004862"/>
    </source>
</evidence>
<dbReference type="PANTHER" id="PTHR30046:SF0">
    <property type="entry name" value="FLAGELLAR M-RING PROTEIN"/>
    <property type="match status" value="1"/>
</dbReference>
<name>A0AAW7ZGK4_9FIRM</name>
<dbReference type="InterPro" id="IPR013556">
    <property type="entry name" value="Flag_M-ring_C"/>
</dbReference>
<keyword evidence="7 11" id="KW-0472">Membrane</keyword>
<evidence type="ECO:0000256" key="10">
    <source>
        <dbReference type="SAM" id="MobiDB-lite"/>
    </source>
</evidence>
<keyword evidence="4" id="KW-1003">Cell membrane</keyword>
<feature type="transmembrane region" description="Helical" evidence="11">
    <location>
        <begin position="26"/>
        <end position="43"/>
    </location>
</feature>
<feature type="region of interest" description="Disordered" evidence="10">
    <location>
        <begin position="302"/>
        <end position="342"/>
    </location>
</feature>
<feature type="domain" description="Flagellar M-ring N-terminal" evidence="12">
    <location>
        <begin position="47"/>
        <end position="221"/>
    </location>
</feature>
<dbReference type="Pfam" id="PF08345">
    <property type="entry name" value="YscJ_FliF_C"/>
    <property type="match status" value="1"/>
</dbReference>
<keyword evidence="8 9" id="KW-0975">Bacterial flagellum</keyword>
<reference evidence="14" key="2">
    <citation type="submission" date="2023-03" db="EMBL/GenBank/DDBJ databases">
        <authorList>
            <person name="Zhang Z."/>
        </authorList>
    </citation>
    <scope>NUCLEOTIDE SEQUENCE</scope>
    <source>
        <strain evidence="14">DSA</strain>
    </source>
</reference>
<dbReference type="InterPro" id="IPR006182">
    <property type="entry name" value="FliF_N_dom"/>
</dbReference>
<comment type="function">
    <text evidence="9">The M ring may be actively involved in energy transduction.</text>
</comment>
<reference evidence="14" key="1">
    <citation type="journal article" date="2023" name="J. Hazard. Mater.">
        <title>Anaerobic biodegradation of pyrene and benzo[a]pyrene by a new sulfate-reducing Desulforamulus aquiferis strain DSA.</title>
        <authorList>
            <person name="Zhang Z."/>
            <person name="Sun J."/>
            <person name="Gong X."/>
            <person name="Wang C."/>
            <person name="Wang H."/>
        </authorList>
    </citation>
    <scope>NUCLEOTIDE SEQUENCE</scope>
    <source>
        <strain evidence="14">DSA</strain>
    </source>
</reference>
<dbReference type="EMBL" id="JARPTC010000021">
    <property type="protein sequence ID" value="MDO7788365.1"/>
    <property type="molecule type" value="Genomic_DNA"/>
</dbReference>
<dbReference type="PRINTS" id="PR01009">
    <property type="entry name" value="FLGMRINGFLIF"/>
</dbReference>
<dbReference type="GO" id="GO:0071973">
    <property type="term" value="P:bacterial-type flagellum-dependent cell motility"/>
    <property type="evidence" value="ECO:0007669"/>
    <property type="project" value="InterPro"/>
</dbReference>
<evidence type="ECO:0000256" key="6">
    <source>
        <dbReference type="ARBA" id="ARBA00022989"/>
    </source>
</evidence>
<dbReference type="GO" id="GO:0005886">
    <property type="term" value="C:plasma membrane"/>
    <property type="evidence" value="ECO:0007669"/>
    <property type="project" value="UniProtKB-SubCell"/>
</dbReference>
<protein>
    <recommendedName>
        <fullName evidence="9">Flagellar M-ring protein</fullName>
    </recommendedName>
</protein>
<dbReference type="PANTHER" id="PTHR30046">
    <property type="entry name" value="FLAGELLAR M-RING PROTEIN"/>
    <property type="match status" value="1"/>
</dbReference>
<dbReference type="InterPro" id="IPR045851">
    <property type="entry name" value="AMP-bd_C_sf"/>
</dbReference>
<dbReference type="InterPro" id="IPR043427">
    <property type="entry name" value="YscJ/FliF"/>
</dbReference>
<evidence type="ECO:0000256" key="4">
    <source>
        <dbReference type="ARBA" id="ARBA00022475"/>
    </source>
</evidence>
<dbReference type="GO" id="GO:0003774">
    <property type="term" value="F:cytoskeletal motor activity"/>
    <property type="evidence" value="ECO:0007669"/>
    <property type="project" value="InterPro"/>
</dbReference>
<dbReference type="Gene3D" id="3.30.300.30">
    <property type="match status" value="1"/>
</dbReference>
<keyword evidence="14" id="KW-0969">Cilium</keyword>
<evidence type="ECO:0000256" key="3">
    <source>
        <dbReference type="ARBA" id="ARBA00007971"/>
    </source>
</evidence>
<dbReference type="AlphaFoldDB" id="A0AAW7ZGK4"/>
<dbReference type="GO" id="GO:0009431">
    <property type="term" value="C:bacterial-type flagellum basal body, MS ring"/>
    <property type="evidence" value="ECO:0007669"/>
    <property type="project" value="InterPro"/>
</dbReference>
<feature type="transmembrane region" description="Helical" evidence="11">
    <location>
        <begin position="433"/>
        <end position="455"/>
    </location>
</feature>
<keyword evidence="6 11" id="KW-1133">Transmembrane helix</keyword>
<comment type="similarity">
    <text evidence="3 9">Belongs to the FliF family.</text>
</comment>
<dbReference type="Proteomes" id="UP001172911">
    <property type="component" value="Unassembled WGS sequence"/>
</dbReference>
<evidence type="ECO:0000256" key="7">
    <source>
        <dbReference type="ARBA" id="ARBA00023136"/>
    </source>
</evidence>